<dbReference type="Gene3D" id="1.25.40.10">
    <property type="entry name" value="Tetratricopeptide repeat domain"/>
    <property type="match status" value="2"/>
</dbReference>
<feature type="compositionally biased region" description="Polar residues" evidence="1">
    <location>
        <begin position="226"/>
        <end position="235"/>
    </location>
</feature>
<gene>
    <name evidence="2" type="ORF">LTR09_006278</name>
</gene>
<dbReference type="PANTHER" id="PTHR47939">
    <property type="entry name" value="MEMBRANE-ASSOCIATED SALT-INDUCIBLE PROTEIN-LIKE"/>
    <property type="match status" value="1"/>
</dbReference>
<dbReference type="Proteomes" id="UP001271007">
    <property type="component" value="Unassembled WGS sequence"/>
</dbReference>
<name>A0AAJ0G8X1_9PEZI</name>
<keyword evidence="3" id="KW-1185">Reference proteome</keyword>
<protein>
    <recommendedName>
        <fullName evidence="4">Complex I intermediate-associated protein 84</fullName>
    </recommendedName>
</protein>
<dbReference type="InterPro" id="IPR011990">
    <property type="entry name" value="TPR-like_helical_dom_sf"/>
</dbReference>
<dbReference type="PANTHER" id="PTHR47939:SF5">
    <property type="entry name" value="PENTACOTRIPEPTIDE-REPEAT REGION OF PRORP DOMAIN-CONTAINING PROTEIN"/>
    <property type="match status" value="1"/>
</dbReference>
<evidence type="ECO:0000313" key="3">
    <source>
        <dbReference type="Proteomes" id="UP001271007"/>
    </source>
</evidence>
<organism evidence="2 3">
    <name type="scientific">Extremus antarcticus</name>
    <dbReference type="NCBI Taxonomy" id="702011"/>
    <lineage>
        <taxon>Eukaryota</taxon>
        <taxon>Fungi</taxon>
        <taxon>Dikarya</taxon>
        <taxon>Ascomycota</taxon>
        <taxon>Pezizomycotina</taxon>
        <taxon>Dothideomycetes</taxon>
        <taxon>Dothideomycetidae</taxon>
        <taxon>Mycosphaerellales</taxon>
        <taxon>Extremaceae</taxon>
        <taxon>Extremus</taxon>
    </lineage>
</organism>
<proteinExistence type="predicted"/>
<reference evidence="2" key="1">
    <citation type="submission" date="2023-04" db="EMBL/GenBank/DDBJ databases">
        <title>Black Yeasts Isolated from many extreme environments.</title>
        <authorList>
            <person name="Coleine C."/>
            <person name="Stajich J.E."/>
            <person name="Selbmann L."/>
        </authorList>
    </citation>
    <scope>NUCLEOTIDE SEQUENCE</scope>
    <source>
        <strain evidence="2">CCFEE 5312</strain>
    </source>
</reference>
<dbReference type="EMBL" id="JAWDJX010000019">
    <property type="protein sequence ID" value="KAK3052795.1"/>
    <property type="molecule type" value="Genomic_DNA"/>
</dbReference>
<comment type="caution">
    <text evidence="2">The sequence shown here is derived from an EMBL/GenBank/DDBJ whole genome shotgun (WGS) entry which is preliminary data.</text>
</comment>
<accession>A0AAJ0G8X1</accession>
<dbReference type="InterPro" id="IPR050667">
    <property type="entry name" value="PPR-containing_protein"/>
</dbReference>
<feature type="region of interest" description="Disordered" evidence="1">
    <location>
        <begin position="29"/>
        <end position="51"/>
    </location>
</feature>
<evidence type="ECO:0000256" key="1">
    <source>
        <dbReference type="SAM" id="MobiDB-lite"/>
    </source>
</evidence>
<feature type="compositionally biased region" description="Low complexity" evidence="1">
    <location>
        <begin position="32"/>
        <end position="45"/>
    </location>
</feature>
<dbReference type="AlphaFoldDB" id="A0AAJ0G8X1"/>
<sequence length="852" mass="97240">MPSHLTRSVFRRLLANQPIVHRGCLRQRHQRSLTPSPRLLRPLASNNGRPSACYQQRRHFLNFNIFSSKREAKEPDIDPGIEKMMELVKRQRMDARMPPLEDVLKAVRLFVKSKQTKRQAITDSQARLVQQSLEYCFKTVDELQQNIDKALMKIYLTNLRSCAAVLHGTTTRTTVTDAHVDLARFLYERSISNNLRKKTTSLLVHILSLSGYPRAARDLLLQAEQGRSTATSTEASEFEDGAENDRDESLEFEQADERAGLIDRPPKMWQEVLDAFVLQRTKTEVERTFVMIKERGYDRHRDVAVTMIEFCMQQKDVEALKQWWTAYHKAVSEDPGSGPGLRKHEEAAGRRFNDMLSWCLKENQIQLGHQSVRDVMANNPPKPFWDAIFVWAAGTNKSVDEIGRMMSVMEKSNEQIVDRSEWRQADIVTINSLVEFAISLNDPYMAERFIALGRERNIEPDARTLVLQMEYRLKVGDVDGALIAYKALVEHKNATYVDESFAEDISAINRLIVALCGTQRHDFDTIMNVTMDLADRRAPFEAETVSTLALLHLARDEADDATDLLNTHSYHFSSTDRTNLRNAIMKFAVDPKTSTSRAWSSYNILRDIFDETPRDDRTELMTSFFNRERADMAVRIFQHMRMHSRADTIPKVDTYVAAFMGLAKLRDIDSVEIVHNQLKLDYNITITTYLRNALIIAYTAGDKGRKALGFWDDIVASKEGPSYNSIHIALRACEKSPFGDLRAKELWALLRRRNVELDQALWASYVAALAGNGDNDSAIHTIEEAEKAGQLEVDAFLLGSLCDGANGQIKQQEIEAWAREKYPVQWEELEGLGSEEDIAGQRSFGIDRRLGP</sequence>
<evidence type="ECO:0008006" key="4">
    <source>
        <dbReference type="Google" id="ProtNLM"/>
    </source>
</evidence>
<feature type="region of interest" description="Disordered" evidence="1">
    <location>
        <begin position="226"/>
        <end position="249"/>
    </location>
</feature>
<evidence type="ECO:0000313" key="2">
    <source>
        <dbReference type="EMBL" id="KAK3052795.1"/>
    </source>
</evidence>